<dbReference type="EMBL" id="JANTQA010000036">
    <property type="protein sequence ID" value="KAJ3436626.1"/>
    <property type="molecule type" value="Genomic_DNA"/>
</dbReference>
<name>A0AAV7Z615_9EUKA</name>
<dbReference type="PANTHER" id="PTHR13351">
    <property type="entry name" value="RENIN RECEPTOR"/>
    <property type="match status" value="1"/>
</dbReference>
<evidence type="ECO:0000256" key="2">
    <source>
        <dbReference type="SAM" id="SignalP"/>
    </source>
</evidence>
<keyword evidence="2" id="KW-0732">Signal</keyword>
<reference evidence="3" key="1">
    <citation type="submission" date="2022-08" db="EMBL/GenBank/DDBJ databases">
        <title>Novel sulphate-reducing endosymbionts in the free-living metamonad Anaeramoeba.</title>
        <authorList>
            <person name="Jerlstrom-Hultqvist J."/>
            <person name="Cepicka I."/>
            <person name="Gallot-Lavallee L."/>
            <person name="Salas-Leiva D."/>
            <person name="Curtis B.A."/>
            <person name="Zahonova K."/>
            <person name="Pipaliya S."/>
            <person name="Dacks J."/>
            <person name="Roger A.J."/>
        </authorList>
    </citation>
    <scope>NUCLEOTIDE SEQUENCE</scope>
    <source>
        <strain evidence="3">Busselton2</strain>
    </source>
</reference>
<gene>
    <name evidence="3" type="ORF">M0812_18687</name>
</gene>
<keyword evidence="1" id="KW-0472">Membrane</keyword>
<feature type="signal peptide" evidence="2">
    <location>
        <begin position="1"/>
        <end position="21"/>
    </location>
</feature>
<sequence length="489" mass="56487">MNIRIFCLVVTILLFVVSSTSDHSRNGDIYLEQSTTKKTIHVTSDLTTAKTKESTLILTLLTSGFGEEIDNQKTPNLHLLKSETQEVKLHSNEQTDSLSIFASLLTNNKPSKHGIQSKNWINHDPVFVDTHTDLVKHKAFQNEEDDHRCVSLSSRLEFVRVSFPHEQTIEKLSPKEDKFAFVQPEKQKIITNDIEIAPEGSVPSIKQFIKGYHEKNLFNNQLNSKISQRASHIQFKLLSEDQSEKEPEVTFEFDLNNHKQLVFVSEIMMVHKFLFENENVKENRQLWYITLASIENLKTQPEQYSTSLQLLDIIIPQIVEQFKTNFGSDSLIKLIFINDNEMKELEKEDVTRILNTNFKKEIITNTRITYNLLPNIYLKRFLSKDQIIDICNQMQLLFDENEKGLNVICNGANDDRLKREIHPDTEKNYIKEEQGGYPSADEIADYQITFWISVSLIAAMVGVSYMLGCLKYEDDTILFAKTSARLKVR</sequence>
<dbReference type="AlphaFoldDB" id="A0AAV7Z615"/>
<proteinExistence type="predicted"/>
<dbReference type="GO" id="GO:0009897">
    <property type="term" value="C:external side of plasma membrane"/>
    <property type="evidence" value="ECO:0007669"/>
    <property type="project" value="TreeGrafter"/>
</dbReference>
<dbReference type="Proteomes" id="UP001146793">
    <property type="component" value="Unassembled WGS sequence"/>
</dbReference>
<comment type="caution">
    <text evidence="3">The sequence shown here is derived from an EMBL/GenBank/DDBJ whole genome shotgun (WGS) entry which is preliminary data.</text>
</comment>
<feature type="chain" id="PRO_5043518644" evidence="2">
    <location>
        <begin position="22"/>
        <end position="489"/>
    </location>
</feature>
<dbReference type="InterPro" id="IPR012493">
    <property type="entry name" value="Renin_rcpt"/>
</dbReference>
<keyword evidence="1" id="KW-0812">Transmembrane</keyword>
<evidence type="ECO:0000313" key="4">
    <source>
        <dbReference type="Proteomes" id="UP001146793"/>
    </source>
</evidence>
<evidence type="ECO:0000256" key="1">
    <source>
        <dbReference type="SAM" id="Phobius"/>
    </source>
</evidence>
<dbReference type="PANTHER" id="PTHR13351:SF1">
    <property type="entry name" value="RENIN RECEPTOR"/>
    <property type="match status" value="1"/>
</dbReference>
<evidence type="ECO:0000313" key="3">
    <source>
        <dbReference type="EMBL" id="KAJ3436626.1"/>
    </source>
</evidence>
<protein>
    <submittedName>
        <fullName evidence="3">Renin receptor</fullName>
    </submittedName>
</protein>
<organism evidence="3 4">
    <name type="scientific">Anaeramoeba flamelloides</name>
    <dbReference type="NCBI Taxonomy" id="1746091"/>
    <lineage>
        <taxon>Eukaryota</taxon>
        <taxon>Metamonada</taxon>
        <taxon>Anaeramoebidae</taxon>
        <taxon>Anaeramoeba</taxon>
    </lineage>
</organism>
<feature type="transmembrane region" description="Helical" evidence="1">
    <location>
        <begin position="448"/>
        <end position="468"/>
    </location>
</feature>
<accession>A0AAV7Z615</accession>
<dbReference type="GO" id="GO:0038023">
    <property type="term" value="F:signaling receptor activity"/>
    <property type="evidence" value="ECO:0007669"/>
    <property type="project" value="InterPro"/>
</dbReference>
<keyword evidence="3" id="KW-0675">Receptor</keyword>
<keyword evidence="1" id="KW-1133">Transmembrane helix</keyword>